<accession>A0A117MG83</accession>
<dbReference type="AlphaFoldDB" id="A0A117MG83"/>
<dbReference type="SUPFAM" id="SSF54427">
    <property type="entry name" value="NTF2-like"/>
    <property type="match status" value="1"/>
</dbReference>
<name>A0A117MG83_9EURY</name>
<dbReference type="EMBL" id="LGHE01000062">
    <property type="protein sequence ID" value="KUL02368.1"/>
    <property type="molecule type" value="Genomic_DNA"/>
</dbReference>
<organism evidence="2 3">
    <name type="scientific">Methanoculleus marisnigri</name>
    <dbReference type="NCBI Taxonomy" id="2198"/>
    <lineage>
        <taxon>Archaea</taxon>
        <taxon>Methanobacteriati</taxon>
        <taxon>Methanobacteriota</taxon>
        <taxon>Stenosarchaea group</taxon>
        <taxon>Methanomicrobia</taxon>
        <taxon>Methanomicrobiales</taxon>
        <taxon>Methanomicrobiaceae</taxon>
        <taxon>Methanoculleus</taxon>
    </lineage>
</organism>
<evidence type="ECO:0000313" key="3">
    <source>
        <dbReference type="Proteomes" id="UP000054598"/>
    </source>
</evidence>
<reference evidence="3" key="1">
    <citation type="journal article" date="2015" name="MBio">
        <title>Genome-Resolved Metagenomic Analysis Reveals Roles for Candidate Phyla and Other Microbial Community Members in Biogeochemical Transformations in Oil Reservoirs.</title>
        <authorList>
            <person name="Hu P."/>
            <person name="Tom L."/>
            <person name="Singh A."/>
            <person name="Thomas B.C."/>
            <person name="Baker B.J."/>
            <person name="Piceno Y.M."/>
            <person name="Andersen G.L."/>
            <person name="Banfield J.F."/>
        </authorList>
    </citation>
    <scope>NUCLEOTIDE SEQUENCE [LARGE SCALE GENOMIC DNA]</scope>
</reference>
<proteinExistence type="predicted"/>
<dbReference type="InterPro" id="IPR032710">
    <property type="entry name" value="NTF2-like_dom_sf"/>
</dbReference>
<protein>
    <recommendedName>
        <fullName evidence="1">SnoaL-like domain-containing protein</fullName>
    </recommendedName>
</protein>
<dbReference type="Pfam" id="PF13474">
    <property type="entry name" value="SnoaL_3"/>
    <property type="match status" value="1"/>
</dbReference>
<dbReference type="Gene3D" id="3.10.450.50">
    <property type="match status" value="1"/>
</dbReference>
<dbReference type="InterPro" id="IPR037401">
    <property type="entry name" value="SnoaL-like"/>
</dbReference>
<comment type="caution">
    <text evidence="2">The sequence shown here is derived from an EMBL/GenBank/DDBJ whole genome shotgun (WGS) entry which is preliminary data.</text>
</comment>
<dbReference type="Proteomes" id="UP000054598">
    <property type="component" value="Unassembled WGS sequence"/>
</dbReference>
<gene>
    <name evidence="2" type="ORF">XE10_0715</name>
</gene>
<sequence length="142" mass="15677">MQVSEQTQNQIMAVLRRMAKATAEKDIDGLMALTDPDFRGFGTGPDEKAIGKEAYRRHLERDFSQAETIALEFCDIHIGAEGTVAWVMAGMTYHIVVDGALQTLNGRLTAVLRGTGHAWVFVQLHYSLPAQDQEAGQSFPIK</sequence>
<evidence type="ECO:0000313" key="2">
    <source>
        <dbReference type="EMBL" id="KUL02368.1"/>
    </source>
</evidence>
<feature type="domain" description="SnoaL-like" evidence="1">
    <location>
        <begin position="11"/>
        <end position="130"/>
    </location>
</feature>
<evidence type="ECO:0000259" key="1">
    <source>
        <dbReference type="Pfam" id="PF13474"/>
    </source>
</evidence>
<dbReference type="PATRIC" id="fig|2198.3.peg.546"/>